<dbReference type="GO" id="GO:0008061">
    <property type="term" value="F:chitin binding"/>
    <property type="evidence" value="ECO:0007669"/>
    <property type="project" value="InterPro"/>
</dbReference>
<feature type="domain" description="Chitin-binding type-2" evidence="2">
    <location>
        <begin position="109"/>
        <end position="164"/>
    </location>
</feature>
<dbReference type="STRING" id="1561998.A0A1I7TEE7"/>
<dbReference type="eggNOG" id="ENOG502RT5U">
    <property type="taxonomic scope" value="Eukaryota"/>
</dbReference>
<dbReference type="Proteomes" id="UP000095282">
    <property type="component" value="Unplaced"/>
</dbReference>
<accession>A0A1I7TEE7</accession>
<name>A0A1I7TEE7_9PELO</name>
<dbReference type="SMART" id="SM00494">
    <property type="entry name" value="ChtBD2"/>
    <property type="match status" value="2"/>
</dbReference>
<feature type="signal peptide" evidence="1">
    <location>
        <begin position="1"/>
        <end position="17"/>
    </location>
</feature>
<dbReference type="InterPro" id="IPR002557">
    <property type="entry name" value="Chitin-bd_dom"/>
</dbReference>
<dbReference type="WBParaSite" id="Csp11.Scaffold591.g5128.t1">
    <property type="protein sequence ID" value="Csp11.Scaffold591.g5128.t1"/>
    <property type="gene ID" value="Csp11.Scaffold591.g5128"/>
</dbReference>
<evidence type="ECO:0000256" key="1">
    <source>
        <dbReference type="SAM" id="SignalP"/>
    </source>
</evidence>
<evidence type="ECO:0000313" key="3">
    <source>
        <dbReference type="Proteomes" id="UP000095282"/>
    </source>
</evidence>
<dbReference type="Gene3D" id="3.20.20.80">
    <property type="entry name" value="Glycosidases"/>
    <property type="match status" value="1"/>
</dbReference>
<evidence type="ECO:0000259" key="2">
    <source>
        <dbReference type="PROSITE" id="PS50940"/>
    </source>
</evidence>
<proteinExistence type="predicted"/>
<dbReference type="SUPFAM" id="SSF57625">
    <property type="entry name" value="Invertebrate chitin-binding proteins"/>
    <property type="match status" value="2"/>
</dbReference>
<protein>
    <submittedName>
        <fullName evidence="4">Chitin-binding type-2 domain-containing protein</fullName>
    </submittedName>
</protein>
<reference evidence="4" key="1">
    <citation type="submission" date="2016-11" db="UniProtKB">
        <authorList>
            <consortium name="WormBaseParasite"/>
        </authorList>
    </citation>
    <scope>IDENTIFICATION</scope>
</reference>
<organism evidence="3 4">
    <name type="scientific">Caenorhabditis tropicalis</name>
    <dbReference type="NCBI Taxonomy" id="1561998"/>
    <lineage>
        <taxon>Eukaryota</taxon>
        <taxon>Metazoa</taxon>
        <taxon>Ecdysozoa</taxon>
        <taxon>Nematoda</taxon>
        <taxon>Chromadorea</taxon>
        <taxon>Rhabditida</taxon>
        <taxon>Rhabditina</taxon>
        <taxon>Rhabditomorpha</taxon>
        <taxon>Rhabditoidea</taxon>
        <taxon>Rhabditidae</taxon>
        <taxon>Peloderinae</taxon>
        <taxon>Caenorhabditis</taxon>
    </lineage>
</organism>
<keyword evidence="1" id="KW-0732">Signal</keyword>
<dbReference type="InterPro" id="IPR036508">
    <property type="entry name" value="Chitin-bd_dom_sf"/>
</dbReference>
<feature type="chain" id="PRO_5009307494" evidence="1">
    <location>
        <begin position="18"/>
        <end position="164"/>
    </location>
</feature>
<dbReference type="PROSITE" id="PS50940">
    <property type="entry name" value="CHIT_BIND_II"/>
    <property type="match status" value="1"/>
</dbReference>
<evidence type="ECO:0000313" key="4">
    <source>
        <dbReference type="WBParaSite" id="Csp11.Scaffold591.g5128.t1"/>
    </source>
</evidence>
<dbReference type="GO" id="GO:0005576">
    <property type="term" value="C:extracellular region"/>
    <property type="evidence" value="ECO:0007669"/>
    <property type="project" value="InterPro"/>
</dbReference>
<dbReference type="AlphaFoldDB" id="A0A1I7TEE7"/>
<dbReference type="Pfam" id="PF01607">
    <property type="entry name" value="CBM_14"/>
    <property type="match status" value="1"/>
</dbReference>
<sequence>MLFFLIIPVFLSIGGHSAPTKSYPVPNPTNGTCLYDGLTMADPFDDRAYYQCCQHLWFLKYCLDGFVFDKYKLICVPENEIPTLPTPTKKHNYQTTATPHHFISTKSPNENCEESMGQDGYKPNPQNCRTYFQCVHGKWQLRDCGPGTQWVQSILGCDYYNGIC</sequence>
<keyword evidence="3" id="KW-1185">Reference proteome</keyword>